<dbReference type="EMBL" id="BMJC01000002">
    <property type="protein sequence ID" value="GGA98844.1"/>
    <property type="molecule type" value="Genomic_DNA"/>
</dbReference>
<name>A0A8J2XSY5_9BACT</name>
<dbReference type="AlphaFoldDB" id="A0A8J2XSY5"/>
<reference evidence="1" key="2">
    <citation type="submission" date="2020-09" db="EMBL/GenBank/DDBJ databases">
        <authorList>
            <person name="Sun Q."/>
            <person name="Zhou Y."/>
        </authorList>
    </citation>
    <scope>NUCLEOTIDE SEQUENCE</scope>
    <source>
        <strain evidence="1">CGMCC 1.15448</strain>
    </source>
</reference>
<organism evidence="1 2">
    <name type="scientific">Puia dinghuensis</name>
    <dbReference type="NCBI Taxonomy" id="1792502"/>
    <lineage>
        <taxon>Bacteria</taxon>
        <taxon>Pseudomonadati</taxon>
        <taxon>Bacteroidota</taxon>
        <taxon>Chitinophagia</taxon>
        <taxon>Chitinophagales</taxon>
        <taxon>Chitinophagaceae</taxon>
        <taxon>Puia</taxon>
    </lineage>
</organism>
<evidence type="ECO:0000313" key="1">
    <source>
        <dbReference type="EMBL" id="GGA98844.1"/>
    </source>
</evidence>
<proteinExistence type="predicted"/>
<dbReference type="Proteomes" id="UP000607559">
    <property type="component" value="Unassembled WGS sequence"/>
</dbReference>
<comment type="caution">
    <text evidence="1">The sequence shown here is derived from an EMBL/GenBank/DDBJ whole genome shotgun (WGS) entry which is preliminary data.</text>
</comment>
<keyword evidence="2" id="KW-1185">Reference proteome</keyword>
<accession>A0A8J2XSY5</accession>
<evidence type="ECO:0000313" key="2">
    <source>
        <dbReference type="Proteomes" id="UP000607559"/>
    </source>
</evidence>
<dbReference type="RefSeq" id="WP_188931577.1">
    <property type="nucleotide sequence ID" value="NZ_BMJC01000002.1"/>
</dbReference>
<gene>
    <name evidence="1" type="ORF">GCM10011511_22710</name>
</gene>
<sequence length="81" mass="9386">MLNPSLFANSTSFWGHLPSNIKIRLIDESGNFIDPHQIKEVDYLSRFINKCVVNKVFQKMMADKRSGVIEVYQDKVLVKEN</sequence>
<protein>
    <submittedName>
        <fullName evidence="1">Uncharacterized protein</fullName>
    </submittedName>
</protein>
<reference evidence="1" key="1">
    <citation type="journal article" date="2014" name="Int. J. Syst. Evol. Microbiol.">
        <title>Complete genome sequence of Corynebacterium casei LMG S-19264T (=DSM 44701T), isolated from a smear-ripened cheese.</title>
        <authorList>
            <consortium name="US DOE Joint Genome Institute (JGI-PGF)"/>
            <person name="Walter F."/>
            <person name="Albersmeier A."/>
            <person name="Kalinowski J."/>
            <person name="Ruckert C."/>
        </authorList>
    </citation>
    <scope>NUCLEOTIDE SEQUENCE</scope>
    <source>
        <strain evidence="1">CGMCC 1.15448</strain>
    </source>
</reference>